<dbReference type="AlphaFoldDB" id="A0A8X7MUT6"/>
<feature type="region of interest" description="Disordered" evidence="2">
    <location>
        <begin position="259"/>
        <end position="288"/>
    </location>
</feature>
<proteinExistence type="predicted"/>
<evidence type="ECO:0000313" key="5">
    <source>
        <dbReference type="Proteomes" id="UP000077684"/>
    </source>
</evidence>
<keyword evidence="1" id="KW-0862">Zinc</keyword>
<name>A0A8X7MUT6_9BASI</name>
<feature type="compositionally biased region" description="Low complexity" evidence="2">
    <location>
        <begin position="209"/>
        <end position="240"/>
    </location>
</feature>
<dbReference type="PROSITE" id="PS50966">
    <property type="entry name" value="ZF_SWIM"/>
    <property type="match status" value="1"/>
</dbReference>
<evidence type="ECO:0000256" key="1">
    <source>
        <dbReference type="PROSITE-ProRule" id="PRU00325"/>
    </source>
</evidence>
<feature type="region of interest" description="Disordered" evidence="2">
    <location>
        <begin position="446"/>
        <end position="473"/>
    </location>
</feature>
<sequence length="517" mass="56710">MNTSGQDEFDREAEAYLDRWKCCEEWAKYVGKTWLPWKEMWARAWRQEAHRGVDTNNYIESWAQPAEDTLPRNDAETGSRCPLVVPAEAVCPRLSEQRAQGLPRSRLLHDEQSGHAAKRHAQDLSYTDALALVSRRDDGAVVVNSFSASGQQYKLQQRLDALGDELELVACTCEAFRIREFPCKHMWLANRVLALPLSQFSRKTKGTEPSTTTSTSTSTSQPSSSAAVTPAAPPVSASGSVDTTVIGASTEATTEAAASASSIVSNTPSAGPSIPQGTAPSNATTPSSALVRVRADRDRSLEQALAEIEKISGLGKRLRKKMGEDSFDCSRNSAAELVARLEVVRHLMIDVVSARRHHDRQGRSSSPRVTQNISCCSYHSTTGDAACHGPRASQEEPEKDEDGQQHMSNGAFSQYGPSEETQGAARHDLLHHQTFAALTVISSFTSPSKRRRTRRLRAHTSSRARAGSPQLPATSSSWRVLFSQILLRLLVRVFCYQPRDSFSLHAVISPRQDSAVL</sequence>
<dbReference type="Proteomes" id="UP000077684">
    <property type="component" value="Unassembled WGS sequence"/>
</dbReference>
<feature type="region of interest" description="Disordered" evidence="2">
    <location>
        <begin position="202"/>
        <end position="240"/>
    </location>
</feature>
<reference evidence="4" key="2">
    <citation type="journal article" date="2019" name="IMA Fungus">
        <title>Genome sequencing and comparison of five Tilletia species to identify candidate genes for the detection of regulated species infecting wheat.</title>
        <authorList>
            <person name="Nguyen H.D.T."/>
            <person name="Sultana T."/>
            <person name="Kesanakurti P."/>
            <person name="Hambleton S."/>
        </authorList>
    </citation>
    <scope>NUCLEOTIDE SEQUENCE</scope>
    <source>
        <strain evidence="4">DAOMC 236426</strain>
    </source>
</reference>
<evidence type="ECO:0000313" key="4">
    <source>
        <dbReference type="EMBL" id="KAE8248192.1"/>
    </source>
</evidence>
<keyword evidence="1" id="KW-0479">Metal-binding</keyword>
<feature type="region of interest" description="Disordered" evidence="2">
    <location>
        <begin position="383"/>
        <end position="423"/>
    </location>
</feature>
<dbReference type="EMBL" id="LWDE02000379">
    <property type="protein sequence ID" value="KAE8248192.1"/>
    <property type="molecule type" value="Genomic_DNA"/>
</dbReference>
<comment type="caution">
    <text evidence="4">The sequence shown here is derived from an EMBL/GenBank/DDBJ whole genome shotgun (WGS) entry which is preliminary data.</text>
</comment>
<feature type="compositionally biased region" description="Basic residues" evidence="2">
    <location>
        <begin position="448"/>
        <end position="462"/>
    </location>
</feature>
<feature type="compositionally biased region" description="Polar residues" evidence="2">
    <location>
        <begin position="405"/>
        <end position="421"/>
    </location>
</feature>
<dbReference type="Pfam" id="PF04434">
    <property type="entry name" value="SWIM"/>
    <property type="match status" value="1"/>
</dbReference>
<gene>
    <name evidence="4" type="ORF">A4X06_0g3893</name>
</gene>
<protein>
    <recommendedName>
        <fullName evidence="3">SWIM-type domain-containing protein</fullName>
    </recommendedName>
</protein>
<feature type="compositionally biased region" description="Polar residues" evidence="2">
    <location>
        <begin position="263"/>
        <end position="288"/>
    </location>
</feature>
<evidence type="ECO:0000256" key="2">
    <source>
        <dbReference type="SAM" id="MobiDB-lite"/>
    </source>
</evidence>
<dbReference type="GO" id="GO:0008270">
    <property type="term" value="F:zinc ion binding"/>
    <property type="evidence" value="ECO:0007669"/>
    <property type="project" value="UniProtKB-KW"/>
</dbReference>
<accession>A0A8X7MUT6</accession>
<feature type="domain" description="SWIM-type" evidence="3">
    <location>
        <begin position="153"/>
        <end position="194"/>
    </location>
</feature>
<organism evidence="4 5">
    <name type="scientific">Tilletia controversa</name>
    <name type="common">dwarf bunt fungus</name>
    <dbReference type="NCBI Taxonomy" id="13291"/>
    <lineage>
        <taxon>Eukaryota</taxon>
        <taxon>Fungi</taxon>
        <taxon>Dikarya</taxon>
        <taxon>Basidiomycota</taxon>
        <taxon>Ustilaginomycotina</taxon>
        <taxon>Exobasidiomycetes</taxon>
        <taxon>Tilletiales</taxon>
        <taxon>Tilletiaceae</taxon>
        <taxon>Tilletia</taxon>
    </lineage>
</organism>
<keyword evidence="1" id="KW-0863">Zinc-finger</keyword>
<reference evidence="4" key="1">
    <citation type="submission" date="2016-04" db="EMBL/GenBank/DDBJ databases">
        <authorList>
            <person name="Nguyen H.D."/>
            <person name="Samba Siva P."/>
            <person name="Cullis J."/>
            <person name="Levesque C.A."/>
            <person name="Hambleton S."/>
        </authorList>
    </citation>
    <scope>NUCLEOTIDE SEQUENCE</scope>
    <source>
        <strain evidence="4">DAOMC 236426</strain>
    </source>
</reference>
<evidence type="ECO:0000259" key="3">
    <source>
        <dbReference type="PROSITE" id="PS50966"/>
    </source>
</evidence>
<dbReference type="InterPro" id="IPR007527">
    <property type="entry name" value="Znf_SWIM"/>
</dbReference>
<keyword evidence="5" id="KW-1185">Reference proteome</keyword>